<dbReference type="PROSITE" id="PS00028">
    <property type="entry name" value="ZINC_FINGER_C2H2_1"/>
    <property type="match status" value="1"/>
</dbReference>
<dbReference type="AlphaFoldDB" id="A0A2N5W2E7"/>
<feature type="region of interest" description="Disordered" evidence="7">
    <location>
        <begin position="470"/>
        <end position="502"/>
    </location>
</feature>
<dbReference type="SMART" id="SM00355">
    <property type="entry name" value="ZnF_C2H2"/>
    <property type="match status" value="2"/>
</dbReference>
<name>A0A2N5W2E7_9BASI</name>
<dbReference type="InterPro" id="IPR036236">
    <property type="entry name" value="Znf_C2H2_sf"/>
</dbReference>
<gene>
    <name evidence="9" type="ORF">PCANC_03481</name>
</gene>
<dbReference type="GO" id="GO:1990526">
    <property type="term" value="C:Ste12p-Dig1p-Dig2p complex"/>
    <property type="evidence" value="ECO:0007669"/>
    <property type="project" value="TreeGrafter"/>
</dbReference>
<feature type="domain" description="C2H2-type" evidence="8">
    <location>
        <begin position="432"/>
        <end position="459"/>
    </location>
</feature>
<dbReference type="GO" id="GO:1990527">
    <property type="term" value="C:Tec1p-Ste12p-Dig1p complex"/>
    <property type="evidence" value="ECO:0007669"/>
    <property type="project" value="TreeGrafter"/>
</dbReference>
<proteinExistence type="predicted"/>
<evidence type="ECO:0000313" key="9">
    <source>
        <dbReference type="EMBL" id="PLW56436.1"/>
    </source>
</evidence>
<protein>
    <recommendedName>
        <fullName evidence="8">C2H2-type domain-containing protein</fullName>
    </recommendedName>
</protein>
<evidence type="ECO:0000256" key="2">
    <source>
        <dbReference type="ARBA" id="ARBA00022723"/>
    </source>
</evidence>
<dbReference type="OrthoDB" id="654211at2759"/>
<comment type="subcellular location">
    <subcellularLocation>
        <location evidence="1">Nucleus</location>
    </subcellularLocation>
</comment>
<feature type="compositionally biased region" description="Basic residues" evidence="7">
    <location>
        <begin position="493"/>
        <end position="502"/>
    </location>
</feature>
<dbReference type="Gene3D" id="3.30.160.60">
    <property type="entry name" value="Classic Zinc Finger"/>
    <property type="match status" value="2"/>
</dbReference>
<dbReference type="GO" id="GO:0005634">
    <property type="term" value="C:nucleus"/>
    <property type="evidence" value="ECO:0007669"/>
    <property type="project" value="UniProtKB-SubCell"/>
</dbReference>
<dbReference type="PANTHER" id="PTHR47427">
    <property type="entry name" value="PROTEIN STE12"/>
    <property type="match status" value="1"/>
</dbReference>
<feature type="domain" description="C2H2-type" evidence="8">
    <location>
        <begin position="396"/>
        <end position="431"/>
    </location>
</feature>
<dbReference type="Proteomes" id="UP000235388">
    <property type="component" value="Unassembled WGS sequence"/>
</dbReference>
<dbReference type="PROSITE" id="PS50157">
    <property type="entry name" value="ZINC_FINGER_C2H2_2"/>
    <property type="match status" value="2"/>
</dbReference>
<feature type="compositionally biased region" description="Basic residues" evidence="7">
    <location>
        <begin position="333"/>
        <end position="343"/>
    </location>
</feature>
<organism evidence="9 10">
    <name type="scientific">Puccinia coronata f. sp. avenae</name>
    <dbReference type="NCBI Taxonomy" id="200324"/>
    <lineage>
        <taxon>Eukaryota</taxon>
        <taxon>Fungi</taxon>
        <taxon>Dikarya</taxon>
        <taxon>Basidiomycota</taxon>
        <taxon>Pucciniomycotina</taxon>
        <taxon>Pucciniomycetes</taxon>
        <taxon>Pucciniales</taxon>
        <taxon>Pucciniaceae</taxon>
        <taxon>Puccinia</taxon>
    </lineage>
</organism>
<sequence length="502" mass="55246">MAHPNPLPVAERNSSPAYPETWVEPSSLSYDSAAITMPTVEDVSSFDHKSYCAGLDAPYGPGGILLPLLEDTNIYPVPMALAQDPAYQVLESTMFKNGEMNDPYQPRNEPSHNFLFSTSGGYESSLSPSSSRPCTAGYEVEGMGFSSSVTDPPLSLSYECAFPPSEGFSFYSNLSQTGAELRASPKSAVETNHNDFSLHYMPPYIIQHSTGPLAPREEIGVADTKFPATTNTAQSTMPTDLPERYSWSAALSHAPRPWMEGPFAQSEVFTTRCIQPITLLGYQAGSGKPKESTFESGHAANGKASFLPGNWESQGIFSNENIKHTPQPIKKGLTGKKRPRRKNPATESLPRTDSIGVKLPNTIVSPPRACDYSVESIDPPKQPTEASGNKARVGKFVCPRISKVTQEVCGRKFQRSEHLKRHEATHDELKPHQCPICERFFGRTDNLTQHVKTHENAHGRNTKLLKAKLAQQAEQGKGFQKIDRKPTDYASRSSRRKKAQQT</sequence>
<keyword evidence="2" id="KW-0479">Metal-binding</keyword>
<evidence type="ECO:0000259" key="8">
    <source>
        <dbReference type="PROSITE" id="PS50157"/>
    </source>
</evidence>
<evidence type="ECO:0000256" key="6">
    <source>
        <dbReference type="PROSITE-ProRule" id="PRU00042"/>
    </source>
</evidence>
<dbReference type="FunFam" id="3.30.160.60:FF:000446">
    <property type="entry name" value="Zinc finger protein"/>
    <property type="match status" value="1"/>
</dbReference>
<dbReference type="PANTHER" id="PTHR47427:SF2">
    <property type="entry name" value="C2H2-TYPE DOMAIN-CONTAINING PROTEIN"/>
    <property type="match status" value="1"/>
</dbReference>
<comment type="caution">
    <text evidence="9">The sequence shown here is derived from an EMBL/GenBank/DDBJ whole genome shotgun (WGS) entry which is preliminary data.</text>
</comment>
<dbReference type="InterPro" id="IPR052127">
    <property type="entry name" value="STE12_transcription_factor"/>
</dbReference>
<evidence type="ECO:0000256" key="7">
    <source>
        <dbReference type="SAM" id="MobiDB-lite"/>
    </source>
</evidence>
<dbReference type="GO" id="GO:0003700">
    <property type="term" value="F:DNA-binding transcription factor activity"/>
    <property type="evidence" value="ECO:0007669"/>
    <property type="project" value="TreeGrafter"/>
</dbReference>
<dbReference type="Pfam" id="PF00096">
    <property type="entry name" value="zf-C2H2"/>
    <property type="match status" value="2"/>
</dbReference>
<evidence type="ECO:0000256" key="3">
    <source>
        <dbReference type="ARBA" id="ARBA00022771"/>
    </source>
</evidence>
<dbReference type="SUPFAM" id="SSF57667">
    <property type="entry name" value="beta-beta-alpha zinc fingers"/>
    <property type="match status" value="1"/>
</dbReference>
<evidence type="ECO:0000313" key="10">
    <source>
        <dbReference type="Proteomes" id="UP000235388"/>
    </source>
</evidence>
<keyword evidence="4" id="KW-0862">Zinc</keyword>
<reference evidence="9 10" key="1">
    <citation type="submission" date="2017-11" db="EMBL/GenBank/DDBJ databases">
        <title>De novo assembly and phasing of dikaryotic genomes from two isolates of Puccinia coronata f. sp. avenae, the causal agent of oat crown rust.</title>
        <authorList>
            <person name="Miller M.E."/>
            <person name="Zhang Y."/>
            <person name="Omidvar V."/>
            <person name="Sperschneider J."/>
            <person name="Schwessinger B."/>
            <person name="Raley C."/>
            <person name="Palmer J.M."/>
            <person name="Garnica D."/>
            <person name="Upadhyaya N."/>
            <person name="Rathjen J."/>
            <person name="Taylor J.M."/>
            <person name="Park R.F."/>
            <person name="Dodds P.N."/>
            <person name="Hirsch C.D."/>
            <person name="Kianian S.F."/>
            <person name="Figueroa M."/>
        </authorList>
    </citation>
    <scope>NUCLEOTIDE SEQUENCE [LARGE SCALE GENOMIC DNA]</scope>
    <source>
        <strain evidence="9">12NC29</strain>
    </source>
</reference>
<dbReference type="EMBL" id="PGCJ01000021">
    <property type="protein sequence ID" value="PLW56436.1"/>
    <property type="molecule type" value="Genomic_DNA"/>
</dbReference>
<dbReference type="GO" id="GO:0008270">
    <property type="term" value="F:zinc ion binding"/>
    <property type="evidence" value="ECO:0007669"/>
    <property type="project" value="UniProtKB-KW"/>
</dbReference>
<dbReference type="STRING" id="200324.A0A2N5W2E7"/>
<keyword evidence="5" id="KW-0539">Nucleus</keyword>
<evidence type="ECO:0000256" key="4">
    <source>
        <dbReference type="ARBA" id="ARBA00022833"/>
    </source>
</evidence>
<accession>A0A2N5W2E7</accession>
<keyword evidence="3 6" id="KW-0863">Zinc-finger</keyword>
<feature type="region of interest" description="Disordered" evidence="7">
    <location>
        <begin position="319"/>
        <end position="360"/>
    </location>
</feature>
<evidence type="ECO:0000256" key="1">
    <source>
        <dbReference type="ARBA" id="ARBA00004123"/>
    </source>
</evidence>
<evidence type="ECO:0000256" key="5">
    <source>
        <dbReference type="ARBA" id="ARBA00023242"/>
    </source>
</evidence>
<keyword evidence="10" id="KW-1185">Reference proteome</keyword>
<dbReference type="InterPro" id="IPR013087">
    <property type="entry name" value="Znf_C2H2_type"/>
</dbReference>